<reference evidence="3" key="3">
    <citation type="journal article" date="2019" name="Int. J. Syst. Evol. Microbiol.">
        <title>The Global Catalogue of Microorganisms (GCM) 10K type strain sequencing project: providing services to taxonomists for standard genome sequencing and annotation.</title>
        <authorList>
            <consortium name="The Broad Institute Genomics Platform"/>
            <consortium name="The Broad Institute Genome Sequencing Center for Infectious Disease"/>
            <person name="Wu L."/>
            <person name="Ma J."/>
        </authorList>
    </citation>
    <scope>NUCLEOTIDE SEQUENCE [LARGE SCALE GENOMIC DNA]</scope>
    <source>
        <strain evidence="3">CGMCC 1.8884</strain>
    </source>
</reference>
<dbReference type="EMBL" id="BMLZ01000018">
    <property type="protein sequence ID" value="GGP30023.1"/>
    <property type="molecule type" value="Genomic_DNA"/>
</dbReference>
<gene>
    <name evidence="2" type="ORF">GCM10008021_16740</name>
    <name evidence="1" type="ORF">GCM10010914_32170</name>
</gene>
<keyword evidence="3" id="KW-1185">Reference proteome</keyword>
<organism evidence="1 4">
    <name type="scientific">Deinococcus wulumuqiensis</name>
    <dbReference type="NCBI Taxonomy" id="980427"/>
    <lineage>
        <taxon>Bacteria</taxon>
        <taxon>Thermotogati</taxon>
        <taxon>Deinococcota</taxon>
        <taxon>Deinococci</taxon>
        <taxon>Deinococcales</taxon>
        <taxon>Deinococcaceae</taxon>
        <taxon>Deinococcus</taxon>
    </lineage>
</organism>
<reference evidence="1" key="2">
    <citation type="journal article" date="2014" name="Int. J. Syst. Evol. Microbiol.">
        <title>Complete genome sequence of Corynebacterium casei LMG S-19264T (=DSM 44701T), isolated from a smear-ripened cheese.</title>
        <authorList>
            <consortium name="US DOE Joint Genome Institute (JGI-PGF)"/>
            <person name="Walter F."/>
            <person name="Albersmeier A."/>
            <person name="Kalinowski J."/>
            <person name="Ruckert C."/>
        </authorList>
    </citation>
    <scope>NUCLEOTIDE SEQUENCE</scope>
    <source>
        <strain evidence="1">CGMCC 1.8885</strain>
    </source>
</reference>
<dbReference type="RefSeq" id="WP_017872059.1">
    <property type="nucleotide sequence ID" value="NZ_BMLZ01000018.1"/>
</dbReference>
<dbReference type="Proteomes" id="UP000630135">
    <property type="component" value="Unassembled WGS sequence"/>
</dbReference>
<dbReference type="AlphaFoldDB" id="A0AAV4KBP6"/>
<protein>
    <recommendedName>
        <fullName evidence="5">Phage ABA sandwich domain-containing protein</fullName>
    </recommendedName>
</protein>
<reference evidence="1" key="4">
    <citation type="submission" date="2023-08" db="EMBL/GenBank/DDBJ databases">
        <authorList>
            <person name="Sun Q."/>
            <person name="Zhou Y."/>
        </authorList>
    </citation>
    <scope>NUCLEOTIDE SEQUENCE</scope>
    <source>
        <strain evidence="2">CGMCC 1.8884</strain>
        <strain evidence="1">CGMCC 1.8885</strain>
    </source>
</reference>
<proteinExistence type="predicted"/>
<evidence type="ECO:0000313" key="3">
    <source>
        <dbReference type="Proteomes" id="UP000630135"/>
    </source>
</evidence>
<accession>A0AAV4KBP6</accession>
<evidence type="ECO:0000313" key="4">
    <source>
        <dbReference type="Proteomes" id="UP000652720"/>
    </source>
</evidence>
<dbReference type="GeneID" id="59164449"/>
<sequence length="122" mass="13283">MTPTKLPELLAALAERLPERVQYLPAEAMARVKLWGCWQRVYLDETGDIVTHAGASYLELSLREECDAREWEWELEGKAGKVVATVWNGAGGAEYCHLGITPSPAHALACAMVAALSGEEEG</sequence>
<dbReference type="Proteomes" id="UP000652720">
    <property type="component" value="Unassembled WGS sequence"/>
</dbReference>
<name>A0AAV4KBP6_9DEIO</name>
<evidence type="ECO:0008006" key="5">
    <source>
        <dbReference type="Google" id="ProtNLM"/>
    </source>
</evidence>
<evidence type="ECO:0000313" key="2">
    <source>
        <dbReference type="EMBL" id="GGP30023.1"/>
    </source>
</evidence>
<reference evidence="2" key="1">
    <citation type="journal article" date="2014" name="Int. J. Syst. Evol. Microbiol.">
        <title>Complete genome of a new Firmicutes species belonging to the dominant human colonic microbiota ('Ruminococcus bicirculans') reveals two chromosomes and a selective capacity to utilize plant glucans.</title>
        <authorList>
            <consortium name="NISC Comparative Sequencing Program"/>
            <person name="Wegmann U."/>
            <person name="Louis P."/>
            <person name="Goesmann A."/>
            <person name="Henrissat B."/>
            <person name="Duncan S.H."/>
            <person name="Flint H.J."/>
        </authorList>
    </citation>
    <scope>NUCLEOTIDE SEQUENCE</scope>
    <source>
        <strain evidence="2">CGMCC 1.8884</strain>
    </source>
</reference>
<evidence type="ECO:0000313" key="1">
    <source>
        <dbReference type="EMBL" id="GGI95247.1"/>
    </source>
</evidence>
<comment type="caution">
    <text evidence="1">The sequence shown here is derived from an EMBL/GenBank/DDBJ whole genome shotgun (WGS) entry which is preliminary data.</text>
</comment>
<dbReference type="EMBL" id="BMMA01000079">
    <property type="protein sequence ID" value="GGI95247.1"/>
    <property type="molecule type" value="Genomic_DNA"/>
</dbReference>